<keyword evidence="3" id="KW-0539">Nucleus</keyword>
<feature type="non-terminal residue" evidence="5">
    <location>
        <position position="1"/>
    </location>
</feature>
<feature type="region of interest" description="Disordered" evidence="4">
    <location>
        <begin position="28"/>
        <end position="84"/>
    </location>
</feature>
<dbReference type="EMBL" id="CAUYUJ010016907">
    <property type="protein sequence ID" value="CAK0869949.1"/>
    <property type="molecule type" value="Genomic_DNA"/>
</dbReference>
<dbReference type="Proteomes" id="UP001189429">
    <property type="component" value="Unassembled WGS sequence"/>
</dbReference>
<evidence type="ECO:0000313" key="6">
    <source>
        <dbReference type="Proteomes" id="UP001189429"/>
    </source>
</evidence>
<name>A0ABN9VAD5_9DINO</name>
<comment type="subcellular location">
    <subcellularLocation>
        <location evidence="1">Nucleus</location>
    </subcellularLocation>
</comment>
<evidence type="ECO:0000256" key="2">
    <source>
        <dbReference type="ARBA" id="ARBA00023163"/>
    </source>
</evidence>
<proteinExistence type="predicted"/>
<evidence type="ECO:0000313" key="5">
    <source>
        <dbReference type="EMBL" id="CAK0869949.1"/>
    </source>
</evidence>
<dbReference type="SUPFAM" id="SSF50784">
    <property type="entry name" value="Transcription factor IIA (TFIIA), beta-barrel domain"/>
    <property type="match status" value="1"/>
</dbReference>
<evidence type="ECO:0000256" key="3">
    <source>
        <dbReference type="ARBA" id="ARBA00023242"/>
    </source>
</evidence>
<feature type="region of interest" description="Disordered" evidence="4">
    <location>
        <begin position="145"/>
        <end position="175"/>
    </location>
</feature>
<evidence type="ECO:0000256" key="1">
    <source>
        <dbReference type="ARBA" id="ARBA00004123"/>
    </source>
</evidence>
<gene>
    <name evidence="5" type="ORF">PCOR1329_LOCUS56176</name>
</gene>
<protein>
    <submittedName>
        <fullName evidence="5">Uncharacterized protein</fullName>
    </submittedName>
</protein>
<feature type="region of interest" description="Disordered" evidence="4">
    <location>
        <begin position="261"/>
        <end position="289"/>
    </location>
</feature>
<feature type="compositionally biased region" description="Acidic residues" evidence="4">
    <location>
        <begin position="162"/>
        <end position="175"/>
    </location>
</feature>
<accession>A0ABN9VAD5</accession>
<evidence type="ECO:0000256" key="4">
    <source>
        <dbReference type="SAM" id="MobiDB-lite"/>
    </source>
</evidence>
<feature type="compositionally biased region" description="Low complexity" evidence="4">
    <location>
        <begin position="145"/>
        <end position="161"/>
    </location>
</feature>
<organism evidence="5 6">
    <name type="scientific">Prorocentrum cordatum</name>
    <dbReference type="NCBI Taxonomy" id="2364126"/>
    <lineage>
        <taxon>Eukaryota</taxon>
        <taxon>Sar</taxon>
        <taxon>Alveolata</taxon>
        <taxon>Dinophyceae</taxon>
        <taxon>Prorocentrales</taxon>
        <taxon>Prorocentraceae</taxon>
        <taxon>Prorocentrum</taxon>
    </lineage>
</organism>
<sequence>ADSSEDEYAGCFEGGEVVIAAAPAALPAAREATPSGPPRPRTPPGGASASGGAHASAAEAGGAVGSERAKRRRRLPLQGAAGGAESIAEAHAPVAEAGGAGGSAAKRPRRLPLEGAAGRLAGDAGAGAQVPARRGGAAAAAASRGAAAEASAEDSAGSELGSDLDDPEPDEPEDDGVLHAEITRMHRSKHRWAVWMGPGILCAGGSECLFAGAQAVLLLDDEDEGDGVGSEPLWQPPEAVCPPELRADGTATPDGLAALQVGPGAAAGEPPLTPASAPRGRETPGFRRLRRPRGISAFGAVWASARGHGGRLL</sequence>
<feature type="compositionally biased region" description="Low complexity" evidence="4">
    <location>
        <begin position="44"/>
        <end position="61"/>
    </location>
</feature>
<keyword evidence="6" id="KW-1185">Reference proteome</keyword>
<dbReference type="InterPro" id="IPR009088">
    <property type="entry name" value="TFIIA_b-brl"/>
</dbReference>
<reference evidence="5" key="1">
    <citation type="submission" date="2023-10" db="EMBL/GenBank/DDBJ databases">
        <authorList>
            <person name="Chen Y."/>
            <person name="Shah S."/>
            <person name="Dougan E. K."/>
            <person name="Thang M."/>
            <person name="Chan C."/>
        </authorList>
    </citation>
    <scope>NUCLEOTIDE SEQUENCE [LARGE SCALE GENOMIC DNA]</scope>
</reference>
<comment type="caution">
    <text evidence="5">The sequence shown here is derived from an EMBL/GenBank/DDBJ whole genome shotgun (WGS) entry which is preliminary data.</text>
</comment>
<keyword evidence="2" id="KW-0804">Transcription</keyword>